<keyword evidence="3" id="KW-0238">DNA-binding</keyword>
<comment type="similarity">
    <text evidence="1">Belongs to the LysR transcriptional regulatory family.</text>
</comment>
<dbReference type="GO" id="GO:0003700">
    <property type="term" value="F:DNA-binding transcription factor activity"/>
    <property type="evidence" value="ECO:0007669"/>
    <property type="project" value="InterPro"/>
</dbReference>
<dbReference type="PROSITE" id="PS50931">
    <property type="entry name" value="HTH_LYSR"/>
    <property type="match status" value="1"/>
</dbReference>
<keyword evidence="2" id="KW-0805">Transcription regulation</keyword>
<dbReference type="STRING" id="447.Lboz_3156"/>
<dbReference type="Proteomes" id="UP000054695">
    <property type="component" value="Unassembled WGS sequence"/>
</dbReference>
<gene>
    <name evidence="6" type="ORF">Lboz_3156</name>
</gene>
<evidence type="ECO:0000256" key="3">
    <source>
        <dbReference type="ARBA" id="ARBA00023125"/>
    </source>
</evidence>
<evidence type="ECO:0000313" key="6">
    <source>
        <dbReference type="EMBL" id="KTC69640.1"/>
    </source>
</evidence>
<evidence type="ECO:0000256" key="1">
    <source>
        <dbReference type="ARBA" id="ARBA00009437"/>
    </source>
</evidence>
<evidence type="ECO:0000259" key="5">
    <source>
        <dbReference type="PROSITE" id="PS50931"/>
    </source>
</evidence>
<evidence type="ECO:0000313" key="7">
    <source>
        <dbReference type="Proteomes" id="UP000054695"/>
    </source>
</evidence>
<dbReference type="InterPro" id="IPR000847">
    <property type="entry name" value="LysR_HTH_N"/>
</dbReference>
<dbReference type="EMBL" id="LNXU01000045">
    <property type="protein sequence ID" value="KTC69640.1"/>
    <property type="molecule type" value="Genomic_DNA"/>
</dbReference>
<dbReference type="Pfam" id="PF03466">
    <property type="entry name" value="LysR_substrate"/>
    <property type="match status" value="1"/>
</dbReference>
<feature type="domain" description="HTH lysR-type" evidence="5">
    <location>
        <begin position="6"/>
        <end position="63"/>
    </location>
</feature>
<dbReference type="InterPro" id="IPR005119">
    <property type="entry name" value="LysR_subst-bd"/>
</dbReference>
<dbReference type="PRINTS" id="PR00039">
    <property type="entry name" value="HTHLYSR"/>
</dbReference>
<dbReference type="AlphaFoldDB" id="A0A0W0REX2"/>
<evidence type="ECO:0000256" key="4">
    <source>
        <dbReference type="ARBA" id="ARBA00023163"/>
    </source>
</evidence>
<protein>
    <submittedName>
        <fullName evidence="6">LysR family transcriptional regulator</fullName>
    </submittedName>
</protein>
<accession>A0A0W0REX2</accession>
<evidence type="ECO:0000256" key="2">
    <source>
        <dbReference type="ARBA" id="ARBA00023015"/>
    </source>
</evidence>
<dbReference type="SUPFAM" id="SSF46785">
    <property type="entry name" value="Winged helix' DNA-binding domain"/>
    <property type="match status" value="1"/>
</dbReference>
<keyword evidence="4" id="KW-0804">Transcription</keyword>
<proteinExistence type="inferred from homology"/>
<dbReference type="FunFam" id="1.10.10.10:FF:000001">
    <property type="entry name" value="LysR family transcriptional regulator"/>
    <property type="match status" value="1"/>
</dbReference>
<organism evidence="6 7">
    <name type="scientific">Legionella bozemanae</name>
    <name type="common">Fluoribacter bozemanae</name>
    <dbReference type="NCBI Taxonomy" id="447"/>
    <lineage>
        <taxon>Bacteria</taxon>
        <taxon>Pseudomonadati</taxon>
        <taxon>Pseudomonadota</taxon>
        <taxon>Gammaproteobacteria</taxon>
        <taxon>Legionellales</taxon>
        <taxon>Legionellaceae</taxon>
        <taxon>Legionella</taxon>
    </lineage>
</organism>
<keyword evidence="7" id="KW-1185">Reference proteome</keyword>
<dbReference type="SUPFAM" id="SSF53850">
    <property type="entry name" value="Periplasmic binding protein-like II"/>
    <property type="match status" value="1"/>
</dbReference>
<comment type="caution">
    <text evidence="6">The sequence shown here is derived from an EMBL/GenBank/DDBJ whole genome shotgun (WGS) entry which is preliminary data.</text>
</comment>
<dbReference type="GO" id="GO:0000976">
    <property type="term" value="F:transcription cis-regulatory region binding"/>
    <property type="evidence" value="ECO:0007669"/>
    <property type="project" value="TreeGrafter"/>
</dbReference>
<dbReference type="InterPro" id="IPR036388">
    <property type="entry name" value="WH-like_DNA-bd_sf"/>
</dbReference>
<sequence>MVTMLPSSNDLYYFIEVCQTLNLSRASERLGISQPSLSSAVKRLENAIGTSLFIRIKNGLKLTKSGAQFYAHAKQLIHLWETARAESLASVNEIQGDFVLGCHPSVAQYDLPLFMPQLLEQYPQIRITLKHDLSRKILEGIINFSIDIGIVVNPVRHRDLILQKLYDDEVGFWQPNDKNFMKEQKILTLLCDVDLLQTQKLLKDLEAMGIKEYRLLPTSNLDVIASLTAAGCGVGILPRSVVYTHHQSLLSQVPNTPIFHDEIYLTHRPEQRQVKALQVIVQTIRDSCKNLQH</sequence>
<dbReference type="Gene3D" id="1.10.10.10">
    <property type="entry name" value="Winged helix-like DNA-binding domain superfamily/Winged helix DNA-binding domain"/>
    <property type="match status" value="1"/>
</dbReference>
<dbReference type="Pfam" id="PF00126">
    <property type="entry name" value="HTH_1"/>
    <property type="match status" value="1"/>
</dbReference>
<reference evidence="6 7" key="1">
    <citation type="submission" date="2015-11" db="EMBL/GenBank/DDBJ databases">
        <title>Genomic analysis of 38 Legionella species identifies large and diverse effector repertoires.</title>
        <authorList>
            <person name="Burstein D."/>
            <person name="Amaro F."/>
            <person name="Zusman T."/>
            <person name="Lifshitz Z."/>
            <person name="Cohen O."/>
            <person name="Gilbert J.A."/>
            <person name="Pupko T."/>
            <person name="Shuman H.A."/>
            <person name="Segal G."/>
        </authorList>
    </citation>
    <scope>NUCLEOTIDE SEQUENCE [LARGE SCALE GENOMIC DNA]</scope>
    <source>
        <strain evidence="6 7">WIGA</strain>
    </source>
</reference>
<dbReference type="InterPro" id="IPR036390">
    <property type="entry name" value="WH_DNA-bd_sf"/>
</dbReference>
<dbReference type="CDD" id="cd05466">
    <property type="entry name" value="PBP2_LTTR_substrate"/>
    <property type="match status" value="1"/>
</dbReference>
<dbReference type="Gene3D" id="3.40.190.10">
    <property type="entry name" value="Periplasmic binding protein-like II"/>
    <property type="match status" value="2"/>
</dbReference>
<dbReference type="PATRIC" id="fig|447.4.peg.3371"/>
<dbReference type="PANTHER" id="PTHR30126">
    <property type="entry name" value="HTH-TYPE TRANSCRIPTIONAL REGULATOR"/>
    <property type="match status" value="1"/>
</dbReference>
<name>A0A0W0REX2_LEGBO</name>
<dbReference type="PANTHER" id="PTHR30126:SF40">
    <property type="entry name" value="HTH-TYPE TRANSCRIPTIONAL REGULATOR GLTR"/>
    <property type="match status" value="1"/>
</dbReference>